<dbReference type="eggNOG" id="ENOG502SUV9">
    <property type="taxonomic scope" value="Eukaryota"/>
</dbReference>
<dbReference type="InterPro" id="IPR036686">
    <property type="entry name" value="Class_II_Hydrophobin_sf"/>
</dbReference>
<comment type="similarity">
    <text evidence="2">Belongs to the cerato-ulmin hydrophobin family.</text>
</comment>
<dbReference type="InterPro" id="IPR010636">
    <property type="entry name" value="Class_II_hydrophobin"/>
</dbReference>
<evidence type="ECO:0008006" key="8">
    <source>
        <dbReference type="Google" id="ProtNLM"/>
    </source>
</evidence>
<dbReference type="OMA" id="MCCILPI"/>
<name>A0A0C4E0Y4_MAGP6</name>
<keyword evidence="7" id="KW-1185">Reference proteome</keyword>
<dbReference type="PANTHER" id="PTHR42341:SF1">
    <property type="entry name" value="HYDROPHOBIN"/>
    <property type="match status" value="1"/>
</dbReference>
<dbReference type="EnsemblFungi" id="MAPG_06026T0">
    <property type="protein sequence ID" value="MAPG_06026T0"/>
    <property type="gene ID" value="MAPG_06026"/>
</dbReference>
<dbReference type="PANTHER" id="PTHR42341">
    <property type="entry name" value="HYDROPHOBIN"/>
    <property type="match status" value="1"/>
</dbReference>
<reference evidence="5" key="1">
    <citation type="submission" date="2010-05" db="EMBL/GenBank/DDBJ databases">
        <title>The Genome Sequence of Magnaporthe poae strain ATCC 64411.</title>
        <authorList>
            <consortium name="The Broad Institute Genome Sequencing Platform"/>
            <consortium name="Broad Institute Genome Sequencing Center for Infectious Disease"/>
            <person name="Ma L.-J."/>
            <person name="Dead R."/>
            <person name="Young S."/>
            <person name="Zeng Q."/>
            <person name="Koehrsen M."/>
            <person name="Alvarado L."/>
            <person name="Berlin A."/>
            <person name="Chapman S.B."/>
            <person name="Chen Z."/>
            <person name="Freedman E."/>
            <person name="Gellesch M."/>
            <person name="Goldberg J."/>
            <person name="Griggs A."/>
            <person name="Gujja S."/>
            <person name="Heilman E.R."/>
            <person name="Heiman D."/>
            <person name="Hepburn T."/>
            <person name="Howarth C."/>
            <person name="Jen D."/>
            <person name="Larson L."/>
            <person name="Mehta T."/>
            <person name="Neiman D."/>
            <person name="Pearson M."/>
            <person name="Roberts A."/>
            <person name="Saif S."/>
            <person name="Shea T."/>
            <person name="Shenoy N."/>
            <person name="Sisk P."/>
            <person name="Stolte C."/>
            <person name="Sykes S."/>
            <person name="Walk T."/>
            <person name="White J."/>
            <person name="Yandava C."/>
            <person name="Haas B."/>
            <person name="Nusbaum C."/>
            <person name="Birren B."/>
        </authorList>
    </citation>
    <scope>NUCLEOTIDE SEQUENCE</scope>
    <source>
        <strain evidence="5">ATCC 64411</strain>
    </source>
</reference>
<reference evidence="5" key="3">
    <citation type="submission" date="2011-03" db="EMBL/GenBank/DDBJ databases">
        <title>Annotation of Magnaporthe poae ATCC 64411.</title>
        <authorList>
            <person name="Ma L.-J."/>
            <person name="Dead R."/>
            <person name="Young S.K."/>
            <person name="Zeng Q."/>
            <person name="Gargeya S."/>
            <person name="Fitzgerald M."/>
            <person name="Haas B."/>
            <person name="Abouelleil A."/>
            <person name="Alvarado L."/>
            <person name="Arachchi H.M."/>
            <person name="Berlin A."/>
            <person name="Brown A."/>
            <person name="Chapman S.B."/>
            <person name="Chen Z."/>
            <person name="Dunbar C."/>
            <person name="Freedman E."/>
            <person name="Gearin G."/>
            <person name="Gellesch M."/>
            <person name="Goldberg J."/>
            <person name="Griggs A."/>
            <person name="Gujja S."/>
            <person name="Heiman D."/>
            <person name="Howarth C."/>
            <person name="Larson L."/>
            <person name="Lui A."/>
            <person name="MacDonald P.J.P."/>
            <person name="Mehta T."/>
            <person name="Montmayeur A."/>
            <person name="Murphy C."/>
            <person name="Neiman D."/>
            <person name="Pearson M."/>
            <person name="Priest M."/>
            <person name="Roberts A."/>
            <person name="Saif S."/>
            <person name="Shea T."/>
            <person name="Shenoy N."/>
            <person name="Sisk P."/>
            <person name="Stolte C."/>
            <person name="Sykes S."/>
            <person name="Yandava C."/>
            <person name="Wortman J."/>
            <person name="Nusbaum C."/>
            <person name="Birren B."/>
        </authorList>
    </citation>
    <scope>NUCLEOTIDE SEQUENCE</scope>
    <source>
        <strain evidence="5">ATCC 64411</strain>
    </source>
</reference>
<dbReference type="Pfam" id="PF06766">
    <property type="entry name" value="Hydrophobin_2"/>
    <property type="match status" value="1"/>
</dbReference>
<dbReference type="EMBL" id="GL876970">
    <property type="protein sequence ID" value="KLU87020.1"/>
    <property type="molecule type" value="Genomic_DNA"/>
</dbReference>
<feature type="signal peptide" evidence="4">
    <location>
        <begin position="1"/>
        <end position="17"/>
    </location>
</feature>
<dbReference type="EMBL" id="ADBL01001443">
    <property type="status" value="NOT_ANNOTATED_CDS"/>
    <property type="molecule type" value="Genomic_DNA"/>
</dbReference>
<reference evidence="6" key="4">
    <citation type="journal article" date="2015" name="G3 (Bethesda)">
        <title>Genome sequences of three phytopathogenic species of the Magnaporthaceae family of fungi.</title>
        <authorList>
            <person name="Okagaki L.H."/>
            <person name="Nunes C.C."/>
            <person name="Sailsbery J."/>
            <person name="Clay B."/>
            <person name="Brown D."/>
            <person name="John T."/>
            <person name="Oh Y."/>
            <person name="Young N."/>
            <person name="Fitzgerald M."/>
            <person name="Haas B.J."/>
            <person name="Zeng Q."/>
            <person name="Young S."/>
            <person name="Adiconis X."/>
            <person name="Fan L."/>
            <person name="Levin J.Z."/>
            <person name="Mitchell T.K."/>
            <person name="Okubara P.A."/>
            <person name="Farman M.L."/>
            <person name="Kohn L.M."/>
            <person name="Birren B."/>
            <person name="Ma L.-J."/>
            <person name="Dean R.A."/>
        </authorList>
    </citation>
    <scope>NUCLEOTIDE SEQUENCE</scope>
    <source>
        <strain evidence="6">ATCC 64411 / 73-15</strain>
    </source>
</reference>
<feature type="chain" id="PRO_5009385585" description="Hydrophobin" evidence="4">
    <location>
        <begin position="18"/>
        <end position="109"/>
    </location>
</feature>
<reference evidence="6" key="5">
    <citation type="submission" date="2015-06" db="UniProtKB">
        <authorList>
            <consortium name="EnsemblFungi"/>
        </authorList>
    </citation>
    <scope>IDENTIFICATION</scope>
    <source>
        <strain evidence="6">ATCC 64411</strain>
    </source>
</reference>
<accession>A0A0C4E0Y4</accession>
<evidence type="ECO:0000256" key="3">
    <source>
        <dbReference type="ARBA" id="ARBA00023157"/>
    </source>
</evidence>
<proteinExistence type="inferred from homology"/>
<gene>
    <name evidence="5" type="ORF">MAPG_06026</name>
</gene>
<evidence type="ECO:0000313" key="6">
    <source>
        <dbReference type="EnsemblFungi" id="MAPG_06026T0"/>
    </source>
</evidence>
<dbReference type="CDD" id="cd23508">
    <property type="entry name" value="hydrophobin_II"/>
    <property type="match status" value="1"/>
</dbReference>
<dbReference type="SUPFAM" id="SSF101751">
    <property type="entry name" value="Hydrophobin II, HfbII"/>
    <property type="match status" value="1"/>
</dbReference>
<reference evidence="7" key="2">
    <citation type="submission" date="2010-05" db="EMBL/GenBank/DDBJ databases">
        <title>The genome sequence of Magnaporthe poae strain ATCC 64411.</title>
        <authorList>
            <person name="Ma L.-J."/>
            <person name="Dead R."/>
            <person name="Young S."/>
            <person name="Zeng Q."/>
            <person name="Koehrsen M."/>
            <person name="Alvarado L."/>
            <person name="Berlin A."/>
            <person name="Chapman S.B."/>
            <person name="Chen Z."/>
            <person name="Freedman E."/>
            <person name="Gellesch M."/>
            <person name="Goldberg J."/>
            <person name="Griggs A."/>
            <person name="Gujja S."/>
            <person name="Heilman E.R."/>
            <person name="Heiman D."/>
            <person name="Hepburn T."/>
            <person name="Howarth C."/>
            <person name="Jen D."/>
            <person name="Larson L."/>
            <person name="Mehta T."/>
            <person name="Neiman D."/>
            <person name="Pearson M."/>
            <person name="Roberts A."/>
            <person name="Saif S."/>
            <person name="Shea T."/>
            <person name="Shenoy N."/>
            <person name="Sisk P."/>
            <person name="Stolte C."/>
            <person name="Sykes S."/>
            <person name="Walk T."/>
            <person name="White J."/>
            <person name="Yandava C."/>
            <person name="Haas B."/>
            <person name="Nusbaum C."/>
            <person name="Birren B."/>
        </authorList>
    </citation>
    <scope>NUCLEOTIDE SEQUENCE [LARGE SCALE GENOMIC DNA]</scope>
    <source>
        <strain evidence="7">ATCC 64411 / 73-15</strain>
    </source>
</reference>
<keyword evidence="3" id="KW-1015">Disulfide bond</keyword>
<dbReference type="Proteomes" id="UP000011715">
    <property type="component" value="Unassembled WGS sequence"/>
</dbReference>
<sequence length="109" mass="10546">MQFKNIIVALFAGAAVAVPTGGGSGGGGSGGGSGSAYQACPSLLYSNPLCCATDVGGVLGLDCKNVPKTPVSASDFKSTCANIVGGQQPACCTLPLLGQAVLCQRPVGV</sequence>
<organism evidence="6 7">
    <name type="scientific">Magnaporthiopsis poae (strain ATCC 64411 / 73-15)</name>
    <name type="common">Kentucky bluegrass fungus</name>
    <name type="synonym">Magnaporthe poae</name>
    <dbReference type="NCBI Taxonomy" id="644358"/>
    <lineage>
        <taxon>Eukaryota</taxon>
        <taxon>Fungi</taxon>
        <taxon>Dikarya</taxon>
        <taxon>Ascomycota</taxon>
        <taxon>Pezizomycotina</taxon>
        <taxon>Sordariomycetes</taxon>
        <taxon>Sordariomycetidae</taxon>
        <taxon>Magnaporthales</taxon>
        <taxon>Magnaporthaceae</taxon>
        <taxon>Magnaporthiopsis</taxon>
    </lineage>
</organism>
<evidence type="ECO:0000313" key="5">
    <source>
        <dbReference type="EMBL" id="KLU87020.1"/>
    </source>
</evidence>
<dbReference type="STRING" id="644358.A0A0C4E0Y4"/>
<dbReference type="Gene3D" id="3.20.120.10">
    <property type="entry name" value="Hydrophobin"/>
    <property type="match status" value="1"/>
</dbReference>
<evidence type="ECO:0000313" key="7">
    <source>
        <dbReference type="Proteomes" id="UP000011715"/>
    </source>
</evidence>
<dbReference type="VEuPathDB" id="FungiDB:MAPG_06026"/>
<comment type="subcellular location">
    <subcellularLocation>
        <location evidence="1">Cell envelope</location>
    </subcellularLocation>
</comment>
<dbReference type="OrthoDB" id="4500971at2759"/>
<keyword evidence="4" id="KW-0732">Signal</keyword>
<protein>
    <recommendedName>
        <fullName evidence="8">Hydrophobin</fullName>
    </recommendedName>
</protein>
<evidence type="ECO:0000256" key="1">
    <source>
        <dbReference type="ARBA" id="ARBA00004196"/>
    </source>
</evidence>
<dbReference type="GO" id="GO:0005576">
    <property type="term" value="C:extracellular region"/>
    <property type="evidence" value="ECO:0007669"/>
    <property type="project" value="InterPro"/>
</dbReference>
<dbReference type="AlphaFoldDB" id="A0A0C4E0Y4"/>
<evidence type="ECO:0000256" key="4">
    <source>
        <dbReference type="SAM" id="SignalP"/>
    </source>
</evidence>
<evidence type="ECO:0000256" key="2">
    <source>
        <dbReference type="ARBA" id="ARBA00009576"/>
    </source>
</evidence>